<dbReference type="InterPro" id="IPR011013">
    <property type="entry name" value="Gal_mutarotase_sf_dom"/>
</dbReference>
<dbReference type="SUPFAM" id="SSF74650">
    <property type="entry name" value="Galactose mutarotase-like"/>
    <property type="match status" value="1"/>
</dbReference>
<evidence type="ECO:0000256" key="2">
    <source>
        <dbReference type="ARBA" id="ARBA00005866"/>
    </source>
</evidence>
<organism evidence="5 6">
    <name type="scientific">Thalassotalea loyana</name>
    <dbReference type="NCBI Taxonomy" id="280483"/>
    <lineage>
        <taxon>Bacteria</taxon>
        <taxon>Pseudomonadati</taxon>
        <taxon>Pseudomonadota</taxon>
        <taxon>Gammaproteobacteria</taxon>
        <taxon>Alteromonadales</taxon>
        <taxon>Colwelliaceae</taxon>
        <taxon>Thalassotalea</taxon>
    </lineage>
</organism>
<protein>
    <recommendedName>
        <fullName evidence="4">Putative glucose-6-phosphate 1-epimerase</fullName>
        <ecNumber evidence="4">5.1.3.15</ecNumber>
    </recommendedName>
</protein>
<dbReference type="EMBL" id="BSSV01000002">
    <property type="protein sequence ID" value="GLX85019.1"/>
    <property type="molecule type" value="Genomic_DNA"/>
</dbReference>
<proteinExistence type="inferred from homology"/>
<evidence type="ECO:0000256" key="1">
    <source>
        <dbReference type="ARBA" id="ARBA00001096"/>
    </source>
</evidence>
<comment type="caution">
    <text evidence="5">The sequence shown here is derived from an EMBL/GenBank/DDBJ whole genome shotgun (WGS) entry which is preliminary data.</text>
</comment>
<dbReference type="CDD" id="cd09020">
    <property type="entry name" value="D-hex-6-P-epi_like"/>
    <property type="match status" value="1"/>
</dbReference>
<accession>A0ABQ6HAK5</accession>
<keyword evidence="6" id="KW-1185">Reference proteome</keyword>
<dbReference type="PANTHER" id="PTHR11122:SF13">
    <property type="entry name" value="GLUCOSE-6-PHOSPHATE 1-EPIMERASE"/>
    <property type="match status" value="1"/>
</dbReference>
<evidence type="ECO:0000313" key="6">
    <source>
        <dbReference type="Proteomes" id="UP001157134"/>
    </source>
</evidence>
<comment type="similarity">
    <text evidence="2 4">Belongs to the glucose-6-phosphate 1-epimerase family.</text>
</comment>
<comment type="catalytic activity">
    <reaction evidence="1">
        <text>alpha-D-glucose 6-phosphate = beta-D-glucose 6-phosphate</text>
        <dbReference type="Rhea" id="RHEA:16249"/>
        <dbReference type="ChEBI" id="CHEBI:58225"/>
        <dbReference type="ChEBI" id="CHEBI:58247"/>
        <dbReference type="EC" id="5.1.3.15"/>
    </reaction>
</comment>
<dbReference type="Gene3D" id="2.70.98.10">
    <property type="match status" value="1"/>
</dbReference>
<dbReference type="InterPro" id="IPR014718">
    <property type="entry name" value="GH-type_carb-bd"/>
</dbReference>
<dbReference type="RefSeq" id="WP_284296735.1">
    <property type="nucleotide sequence ID" value="NZ_BSSV01000002.1"/>
</dbReference>
<gene>
    <name evidence="5" type="ORF">tloyanaT_12710</name>
</gene>
<dbReference type="Pfam" id="PF01263">
    <property type="entry name" value="Aldose_epim"/>
    <property type="match status" value="1"/>
</dbReference>
<evidence type="ECO:0000256" key="3">
    <source>
        <dbReference type="ARBA" id="ARBA00023235"/>
    </source>
</evidence>
<dbReference type="EC" id="5.1.3.15" evidence="4"/>
<evidence type="ECO:0000313" key="5">
    <source>
        <dbReference type="EMBL" id="GLX85019.1"/>
    </source>
</evidence>
<dbReference type="Proteomes" id="UP001157134">
    <property type="component" value="Unassembled WGS sequence"/>
</dbReference>
<reference evidence="5 6" key="1">
    <citation type="submission" date="2023-03" db="EMBL/GenBank/DDBJ databases">
        <title>Thalassotalea loyana LMG 22536T draft genome sequence.</title>
        <authorList>
            <person name="Sawabe T."/>
        </authorList>
    </citation>
    <scope>NUCLEOTIDE SEQUENCE [LARGE SCALE GENOMIC DNA]</scope>
    <source>
        <strain evidence="5 6">LMG 22536</strain>
    </source>
</reference>
<dbReference type="PIRSF" id="PIRSF016020">
    <property type="entry name" value="PHexose_mutarotase"/>
    <property type="match status" value="1"/>
</dbReference>
<evidence type="ECO:0000256" key="4">
    <source>
        <dbReference type="PIRNR" id="PIRNR016020"/>
    </source>
</evidence>
<dbReference type="InterPro" id="IPR008183">
    <property type="entry name" value="Aldose_1/G6P_1-epimerase"/>
</dbReference>
<sequence length="290" mass="32282">MSQKTLSIVEQRDVNVTQSTNNGIPILRIEHPQCHAALSLYAGHVLSWQPKGHSDVFWLSENTHYQDGKAIRGGIPLCWPWFGAKEGEVNHGFARTSLWQLTKVTSSDEGVEVVLTFEGDAKAATWPFAFKVTQTLFFGEEFSQTIDIANTGEYDFEHDGALHSYFSVSQPEQTCVPELSQVRFFDKLDGSEKTKTLNDCRGPKDRIYFTHQDVQLLDYGLNRNIKLSAHGTSTWILWNPGTESADAMADVHAGGEKEFVCLEAGFTEPLTLSAGDSVSIRQVIKVSHIS</sequence>
<keyword evidence="3 4" id="KW-0413">Isomerase</keyword>
<dbReference type="InterPro" id="IPR025532">
    <property type="entry name" value="G6P_1-epimerase"/>
</dbReference>
<dbReference type="PANTHER" id="PTHR11122">
    <property type="entry name" value="APOSPORY-ASSOCIATED PROTEIN C-RELATED"/>
    <property type="match status" value="1"/>
</dbReference>
<name>A0ABQ6HAK5_9GAMM</name>